<name>A0ABU9XTA3_9SPHN</name>
<gene>
    <name evidence="2" type="ORF">ABC969_07515</name>
</gene>
<feature type="signal peptide" evidence="1">
    <location>
        <begin position="1"/>
        <end position="25"/>
    </location>
</feature>
<comment type="caution">
    <text evidence="2">The sequence shown here is derived from an EMBL/GenBank/DDBJ whole genome shotgun (WGS) entry which is preliminary data.</text>
</comment>
<protein>
    <submittedName>
        <fullName evidence="2">PEPxxWA-CTERM sorting domain-containing protein</fullName>
    </submittedName>
</protein>
<proteinExistence type="predicted"/>
<dbReference type="NCBIfam" id="NF035944">
    <property type="entry name" value="PEPxxWA-CTERM"/>
    <property type="match status" value="1"/>
</dbReference>
<keyword evidence="1" id="KW-0732">Signal</keyword>
<evidence type="ECO:0000313" key="3">
    <source>
        <dbReference type="Proteomes" id="UP001404104"/>
    </source>
</evidence>
<evidence type="ECO:0000313" key="2">
    <source>
        <dbReference type="EMBL" id="MEN2786265.1"/>
    </source>
</evidence>
<organism evidence="2 3">
    <name type="scientific">Sphingomonas qilianensis</name>
    <dbReference type="NCBI Taxonomy" id="1736690"/>
    <lineage>
        <taxon>Bacteria</taxon>
        <taxon>Pseudomonadati</taxon>
        <taxon>Pseudomonadota</taxon>
        <taxon>Alphaproteobacteria</taxon>
        <taxon>Sphingomonadales</taxon>
        <taxon>Sphingomonadaceae</taxon>
        <taxon>Sphingomonas</taxon>
    </lineage>
</organism>
<reference evidence="2 3" key="1">
    <citation type="submission" date="2024-05" db="EMBL/GenBank/DDBJ databases">
        <authorList>
            <person name="Liu Q."/>
            <person name="Xin Y.-H."/>
        </authorList>
    </citation>
    <scope>NUCLEOTIDE SEQUENCE [LARGE SCALE GENOMIC DNA]</scope>
    <source>
        <strain evidence="2 3">CGMCC 1.15349</strain>
    </source>
</reference>
<sequence length="281" mass="30411">MSILLIASRLSVIAFATLASSAAQAAYWNLFNREGENVATAVYATYNTFDDMLIDANRTGTYYPDTPGFGSNVVGTGSNGDIYWSLFNREEESVATSVYVTYATLGDMLVDNNRTGNYYPDAPGFGANVVGGGTDGKIYWNLFNREGENAATAVYVTYNSLADMLVDTNRTGNYYPDTPGFGSNVVGTGSNGDIYWSLFNREGEGVATAVYVTYSNLADMLVDTNRIGNYYPDTPGFGNNVVDGGSDVSSVPEPAAWTMLITGFGLTGALRRRERRKLAFR</sequence>
<dbReference type="EMBL" id="JBDIMF010000002">
    <property type="protein sequence ID" value="MEN2786265.1"/>
    <property type="molecule type" value="Genomic_DNA"/>
</dbReference>
<dbReference type="RefSeq" id="WP_345864064.1">
    <property type="nucleotide sequence ID" value="NZ_JBDIMF010000002.1"/>
</dbReference>
<keyword evidence="3" id="KW-1185">Reference proteome</keyword>
<accession>A0ABU9XTA3</accession>
<dbReference type="Proteomes" id="UP001404104">
    <property type="component" value="Unassembled WGS sequence"/>
</dbReference>
<feature type="chain" id="PRO_5045923797" evidence="1">
    <location>
        <begin position="26"/>
        <end position="281"/>
    </location>
</feature>
<evidence type="ECO:0000256" key="1">
    <source>
        <dbReference type="SAM" id="SignalP"/>
    </source>
</evidence>